<dbReference type="EMBL" id="CP001338">
    <property type="protein sequence ID" value="ACL15501.1"/>
    <property type="molecule type" value="Genomic_DNA"/>
</dbReference>
<feature type="compositionally biased region" description="Basic and acidic residues" evidence="1">
    <location>
        <begin position="126"/>
        <end position="150"/>
    </location>
</feature>
<dbReference type="AlphaFoldDB" id="B8GIF0"/>
<feature type="region of interest" description="Disordered" evidence="1">
    <location>
        <begin position="282"/>
        <end position="305"/>
    </location>
</feature>
<dbReference type="STRING" id="521011.Mpal_0108"/>
<feature type="region of interest" description="Disordered" evidence="1">
    <location>
        <begin position="30"/>
        <end position="73"/>
    </location>
</feature>
<keyword evidence="2" id="KW-1133">Transmembrane helix</keyword>
<feature type="compositionally biased region" description="Basic and acidic residues" evidence="1">
    <location>
        <begin position="158"/>
        <end position="167"/>
    </location>
</feature>
<name>B8GIF0_METPE</name>
<reference evidence="3 4" key="1">
    <citation type="journal article" date="2015" name="Genome Announc.">
        <title>Complete Genome Sequence of Methanosphaerula palustris E1-9CT, a Hydrogenotrophic Methanogen Isolated from a Minerotrophic Fen Peatland.</title>
        <authorList>
            <person name="Cadillo-Quiroz H."/>
            <person name="Browne P."/>
            <person name="Kyrpides N."/>
            <person name="Woyke T."/>
            <person name="Goodwin L."/>
            <person name="Detter C."/>
            <person name="Yavitt J.B."/>
            <person name="Zinder S.H."/>
        </authorList>
    </citation>
    <scope>NUCLEOTIDE SEQUENCE [LARGE SCALE GENOMIC DNA]</scope>
    <source>
        <strain evidence="4">ATCC BAA-1556 / DSM 19958 / E1-9c</strain>
    </source>
</reference>
<feature type="transmembrane region" description="Helical" evidence="2">
    <location>
        <begin position="319"/>
        <end position="339"/>
    </location>
</feature>
<evidence type="ECO:0000313" key="4">
    <source>
        <dbReference type="Proteomes" id="UP000002457"/>
    </source>
</evidence>
<accession>B8GIF0</accession>
<dbReference type="eggNOG" id="arCOG09437">
    <property type="taxonomic scope" value="Archaea"/>
</dbReference>
<sequence>MMYCHNCGARIAGSEDKYCTTCGARLHASPATETPVAPPVSSQVSEPAVTARDGFSGGLRSRAEGTDEVRPAPVARPPVIAVDEHPLQPLSPPDRPVLPLDDLRTRQVSAEDLRPSSRSPQPRPLPVDEQRQRLTEEEARRNARHLEQARRSTPVKPDPPKPRLREAKGWVPWPETIPEQEKEKVQESPVERLNRMVPGALQQKDPEVAPEKIDREQPVIERHQDPAVERRPPVAPPISPVRATTLEPSPESVVPDDDPIIPWVTPLPISIPEPVKKVPLYEVPQRPPVPPRHPTRPRKGKYRGSSLFEGDGRGIKPSWILAIAGMIVLTLVIFTIFPVQNSADQQGNHLKINPLTGGIVNSTPSQTTTVSADSTDLQVTINYKGAWSGKIVSSGSIYREIPISGVGIKVIPVNQQTGTVSVQAQKKDDSRESLDVKISRGTAVLKEGSTVDPSGSLTVSASLS</sequence>
<organism evidence="3 4">
    <name type="scientific">Methanosphaerula palustris (strain ATCC BAA-1556 / DSM 19958 / E1-9c)</name>
    <dbReference type="NCBI Taxonomy" id="521011"/>
    <lineage>
        <taxon>Archaea</taxon>
        <taxon>Methanobacteriati</taxon>
        <taxon>Methanobacteriota</taxon>
        <taxon>Stenosarchaea group</taxon>
        <taxon>Methanomicrobia</taxon>
        <taxon>Methanomicrobiales</taxon>
        <taxon>Methanoregulaceae</taxon>
        <taxon>Methanosphaerula</taxon>
    </lineage>
</organism>
<feature type="region of interest" description="Disordered" evidence="1">
    <location>
        <begin position="108"/>
        <end position="167"/>
    </location>
</feature>
<dbReference type="Proteomes" id="UP000002457">
    <property type="component" value="Chromosome"/>
</dbReference>
<proteinExistence type="predicted"/>
<dbReference type="GeneID" id="7272278"/>
<keyword evidence="2" id="KW-0812">Transmembrane</keyword>
<dbReference type="KEGG" id="mpl:Mpal_0108"/>
<keyword evidence="2" id="KW-0472">Membrane</keyword>
<evidence type="ECO:0000256" key="2">
    <source>
        <dbReference type="SAM" id="Phobius"/>
    </source>
</evidence>
<feature type="compositionally biased region" description="Basic and acidic residues" evidence="1">
    <location>
        <begin position="61"/>
        <end position="70"/>
    </location>
</feature>
<evidence type="ECO:0000256" key="1">
    <source>
        <dbReference type="SAM" id="MobiDB-lite"/>
    </source>
</evidence>
<dbReference type="HOGENOM" id="CLU_588779_0_0_2"/>
<feature type="compositionally biased region" description="Basic residues" evidence="1">
    <location>
        <begin position="293"/>
        <end position="302"/>
    </location>
</feature>
<dbReference type="RefSeq" id="WP_012616820.1">
    <property type="nucleotide sequence ID" value="NC_011832.1"/>
</dbReference>
<protein>
    <recommendedName>
        <fullName evidence="5">Zinc-ribbon domain-containing protein</fullName>
    </recommendedName>
</protein>
<evidence type="ECO:0000313" key="3">
    <source>
        <dbReference type="EMBL" id="ACL15501.1"/>
    </source>
</evidence>
<feature type="region of interest" description="Disordered" evidence="1">
    <location>
        <begin position="228"/>
        <end position="254"/>
    </location>
</feature>
<keyword evidence="4" id="KW-1185">Reference proteome</keyword>
<gene>
    <name evidence="3" type="ordered locus">Mpal_0108</name>
</gene>
<evidence type="ECO:0008006" key="5">
    <source>
        <dbReference type="Google" id="ProtNLM"/>
    </source>
</evidence>